<evidence type="ECO:0000313" key="4">
    <source>
        <dbReference type="Proteomes" id="UP000663870"/>
    </source>
</evidence>
<evidence type="ECO:0000313" key="3">
    <source>
        <dbReference type="EMBL" id="CAF1321761.1"/>
    </source>
</evidence>
<protein>
    <submittedName>
        <fullName evidence="3">Uncharacterized protein</fullName>
    </submittedName>
</protein>
<keyword evidence="1" id="KW-0472">Membrane</keyword>
<keyword evidence="1" id="KW-0812">Transmembrane</keyword>
<dbReference type="Proteomes" id="UP000663854">
    <property type="component" value="Unassembled WGS sequence"/>
</dbReference>
<dbReference type="EMBL" id="CAJNOL010001250">
    <property type="protein sequence ID" value="CAF1321761.1"/>
    <property type="molecule type" value="Genomic_DNA"/>
</dbReference>
<reference evidence="3" key="1">
    <citation type="submission" date="2021-02" db="EMBL/GenBank/DDBJ databases">
        <authorList>
            <person name="Nowell W R."/>
        </authorList>
    </citation>
    <scope>NUCLEOTIDE SEQUENCE</scope>
</reference>
<feature type="transmembrane region" description="Helical" evidence="1">
    <location>
        <begin position="58"/>
        <end position="83"/>
    </location>
</feature>
<feature type="transmembrane region" description="Helical" evidence="1">
    <location>
        <begin position="95"/>
        <end position="117"/>
    </location>
</feature>
<organism evidence="3 4">
    <name type="scientific">Rotaria sordida</name>
    <dbReference type="NCBI Taxonomy" id="392033"/>
    <lineage>
        <taxon>Eukaryota</taxon>
        <taxon>Metazoa</taxon>
        <taxon>Spiralia</taxon>
        <taxon>Gnathifera</taxon>
        <taxon>Rotifera</taxon>
        <taxon>Eurotatoria</taxon>
        <taxon>Bdelloidea</taxon>
        <taxon>Philodinida</taxon>
        <taxon>Philodinidae</taxon>
        <taxon>Rotaria</taxon>
    </lineage>
</organism>
<dbReference type="EMBL" id="CAJNOH010000717">
    <property type="protein sequence ID" value="CAF1110240.1"/>
    <property type="molecule type" value="Genomic_DNA"/>
</dbReference>
<sequence length="244" mass="27081">MIETSVNTNSVHIPMVQTGCLKAEFDSTYPIHLNGIISQDEFRESIHRINRTIASNRILIILGIGFGLFLVGGMICFIVGGVTAVKSHRNGFPPLVGVGIALIALGMMIFTIGCCIVQSQYTKRLRQAIAEESIKYSSRSTTPCSWRLDTSITWFGRYGYHNNRRVVYHLVIDIGRSITLAMENAVYSSSQKASESTPIFSRQDNYVPPPYSNQSSGFCSQCGTPRQDLTAKFCSSCGKLFHQY</sequence>
<name>A0A815FCL6_9BILA</name>
<dbReference type="AlphaFoldDB" id="A0A815FCL6"/>
<evidence type="ECO:0000313" key="2">
    <source>
        <dbReference type="EMBL" id="CAF1110240.1"/>
    </source>
</evidence>
<comment type="caution">
    <text evidence="3">The sequence shown here is derived from an EMBL/GenBank/DDBJ whole genome shotgun (WGS) entry which is preliminary data.</text>
</comment>
<dbReference type="Proteomes" id="UP000663870">
    <property type="component" value="Unassembled WGS sequence"/>
</dbReference>
<accession>A0A815FCL6</accession>
<evidence type="ECO:0000256" key="1">
    <source>
        <dbReference type="SAM" id="Phobius"/>
    </source>
</evidence>
<gene>
    <name evidence="3" type="ORF">JXQ802_LOCUS30579</name>
    <name evidence="2" type="ORF">PYM288_LOCUS20150</name>
</gene>
<keyword evidence="4" id="KW-1185">Reference proteome</keyword>
<proteinExistence type="predicted"/>
<keyword evidence="1" id="KW-1133">Transmembrane helix</keyword>